<evidence type="ECO:0000256" key="3">
    <source>
        <dbReference type="ARBA" id="ARBA00022679"/>
    </source>
</evidence>
<dbReference type="GO" id="GO:0032259">
    <property type="term" value="P:methylation"/>
    <property type="evidence" value="ECO:0007669"/>
    <property type="project" value="UniProtKB-KW"/>
</dbReference>
<dbReference type="EMBL" id="UINC01044152">
    <property type="protein sequence ID" value="SVB49204.1"/>
    <property type="molecule type" value="Genomic_DNA"/>
</dbReference>
<evidence type="ECO:0000256" key="4">
    <source>
        <dbReference type="ARBA" id="ARBA00022691"/>
    </source>
</evidence>
<dbReference type="GO" id="GO:0005634">
    <property type="term" value="C:nucleus"/>
    <property type="evidence" value="ECO:0007669"/>
    <property type="project" value="TreeGrafter"/>
</dbReference>
<feature type="non-terminal residue" evidence="6">
    <location>
        <position position="1"/>
    </location>
</feature>
<dbReference type="PROSITE" id="PS51679">
    <property type="entry name" value="SAM_MT_C5"/>
    <property type="match status" value="1"/>
</dbReference>
<evidence type="ECO:0000256" key="5">
    <source>
        <dbReference type="SAM" id="Coils"/>
    </source>
</evidence>
<dbReference type="InterPro" id="IPR050390">
    <property type="entry name" value="C5-Methyltransferase"/>
</dbReference>
<dbReference type="Pfam" id="PF00145">
    <property type="entry name" value="DNA_methylase"/>
    <property type="match status" value="1"/>
</dbReference>
<keyword evidence="3" id="KW-0808">Transferase</keyword>
<dbReference type="Gene3D" id="3.90.120.10">
    <property type="entry name" value="DNA Methylase, subunit A, domain 2"/>
    <property type="match status" value="1"/>
</dbReference>
<dbReference type="EC" id="2.1.1.37" evidence="1"/>
<dbReference type="InterPro" id="IPR001525">
    <property type="entry name" value="C5_MeTfrase"/>
</dbReference>
<dbReference type="Gene3D" id="3.40.50.150">
    <property type="entry name" value="Vaccinia Virus protein VP39"/>
    <property type="match status" value="1"/>
</dbReference>
<keyword evidence="4" id="KW-0949">S-adenosyl-L-methionine</keyword>
<reference evidence="6" key="1">
    <citation type="submission" date="2018-05" db="EMBL/GenBank/DDBJ databases">
        <authorList>
            <person name="Lanie J.A."/>
            <person name="Ng W.-L."/>
            <person name="Kazmierczak K.M."/>
            <person name="Andrzejewski T.M."/>
            <person name="Davidsen T.M."/>
            <person name="Wayne K.J."/>
            <person name="Tettelin H."/>
            <person name="Glass J.I."/>
            <person name="Rusch D."/>
            <person name="Podicherti R."/>
            <person name="Tsui H.-C.T."/>
            <person name="Winkler M.E."/>
        </authorList>
    </citation>
    <scope>NUCLEOTIDE SEQUENCE</scope>
</reference>
<dbReference type="InterPro" id="IPR029063">
    <property type="entry name" value="SAM-dependent_MTases_sf"/>
</dbReference>
<dbReference type="GO" id="GO:0044027">
    <property type="term" value="P:negative regulation of gene expression via chromosomal CpG island methylation"/>
    <property type="evidence" value="ECO:0007669"/>
    <property type="project" value="TreeGrafter"/>
</dbReference>
<evidence type="ECO:0000313" key="6">
    <source>
        <dbReference type="EMBL" id="SVB49204.1"/>
    </source>
</evidence>
<dbReference type="PANTHER" id="PTHR10629">
    <property type="entry name" value="CYTOSINE-SPECIFIC METHYLTRANSFERASE"/>
    <property type="match status" value="1"/>
</dbReference>
<sequence>ICENVKGMTMEYAHDHFQTIMDAFSEHNYEVGWRVLNSKNYGVSQGRERVFVVGIRDDVYKVITGNDLSPRYGRTNLFEEEKLSIDNDTLEGIWPEENEIVPTLRDAIWDLKEDEENIKEHEEIIPQVKAKKVWKYFSKMPLDIDLKTGFAELARTYYDEREKEWEELNRTDPTFNEPKFCWENKETGEKIYEDPKDSKNWKNLSYVKYSGFQVRRVSWDKPSHTLTERGLQIGTMAHLHPDEHRGFTSIEAKKIMSLPSDYILTGDLNERLARVGLMVAPKQMEHLSRSIYEKVLLPYKEAINAKSI</sequence>
<dbReference type="SUPFAM" id="SSF53335">
    <property type="entry name" value="S-adenosyl-L-methionine-dependent methyltransferases"/>
    <property type="match status" value="1"/>
</dbReference>
<gene>
    <name evidence="6" type="ORF">METZ01_LOCUS202058</name>
</gene>
<keyword evidence="2" id="KW-0489">Methyltransferase</keyword>
<keyword evidence="5" id="KW-0175">Coiled coil</keyword>
<dbReference type="AlphaFoldDB" id="A0A382EGK5"/>
<name>A0A382EGK5_9ZZZZ</name>
<proteinExistence type="predicted"/>
<accession>A0A382EGK5</accession>
<protein>
    <recommendedName>
        <fullName evidence="1">DNA (cytosine-5-)-methyltransferase</fullName>
        <ecNumber evidence="1">2.1.1.37</ecNumber>
    </recommendedName>
</protein>
<organism evidence="6">
    <name type="scientific">marine metagenome</name>
    <dbReference type="NCBI Taxonomy" id="408172"/>
    <lineage>
        <taxon>unclassified sequences</taxon>
        <taxon>metagenomes</taxon>
        <taxon>ecological metagenomes</taxon>
    </lineage>
</organism>
<evidence type="ECO:0000256" key="2">
    <source>
        <dbReference type="ARBA" id="ARBA00022603"/>
    </source>
</evidence>
<dbReference type="GO" id="GO:0003677">
    <property type="term" value="F:DNA binding"/>
    <property type="evidence" value="ECO:0007669"/>
    <property type="project" value="TreeGrafter"/>
</dbReference>
<dbReference type="GO" id="GO:0003886">
    <property type="term" value="F:DNA (cytosine-5-)-methyltransferase activity"/>
    <property type="evidence" value="ECO:0007669"/>
    <property type="project" value="UniProtKB-EC"/>
</dbReference>
<feature type="coiled-coil region" evidence="5">
    <location>
        <begin position="104"/>
        <end position="131"/>
    </location>
</feature>
<dbReference type="PANTHER" id="PTHR10629:SF52">
    <property type="entry name" value="DNA (CYTOSINE-5)-METHYLTRANSFERASE 1"/>
    <property type="match status" value="1"/>
</dbReference>
<evidence type="ECO:0000256" key="1">
    <source>
        <dbReference type="ARBA" id="ARBA00011975"/>
    </source>
</evidence>